<dbReference type="InterPro" id="IPR027417">
    <property type="entry name" value="P-loop_NTPase"/>
</dbReference>
<protein>
    <recommendedName>
        <fullName evidence="15">Lon protease homolog, mitochondrial</fullName>
        <ecNumber evidence="15">3.4.21.53</ecNumber>
    </recommendedName>
</protein>
<reference evidence="26" key="1">
    <citation type="submission" date="2025-08" db="UniProtKB">
        <authorList>
            <consortium name="RefSeq"/>
        </authorList>
    </citation>
    <scope>IDENTIFICATION</scope>
</reference>
<comment type="subcellular location">
    <subcellularLocation>
        <location evidence="1 15">Mitochondrion matrix</location>
    </subcellularLocation>
    <subcellularLocation>
        <location evidence="13">Nucleus lamina</location>
    </subcellularLocation>
</comment>
<dbReference type="InterPro" id="IPR046336">
    <property type="entry name" value="Lon_prtase_N_sf"/>
</dbReference>
<dbReference type="SUPFAM" id="SSF64593">
    <property type="entry name" value="Intermediate filament protein, coiled coil region"/>
    <property type="match status" value="1"/>
</dbReference>
<dbReference type="SUPFAM" id="SSF74853">
    <property type="entry name" value="Lamin A/C globular tail domain"/>
    <property type="match status" value="1"/>
</dbReference>
<dbReference type="Pfam" id="PF02190">
    <property type="entry name" value="LON_substr_bdg"/>
    <property type="match status" value="1"/>
</dbReference>
<dbReference type="Pfam" id="PF05362">
    <property type="entry name" value="Lon_C"/>
    <property type="match status" value="1"/>
</dbReference>
<evidence type="ECO:0000256" key="3">
    <source>
        <dbReference type="ARBA" id="ARBA00022741"/>
    </source>
</evidence>
<dbReference type="Pfam" id="PF00038">
    <property type="entry name" value="Filament"/>
    <property type="match status" value="1"/>
</dbReference>
<evidence type="ECO:0000313" key="25">
    <source>
        <dbReference type="Proteomes" id="UP000504632"/>
    </source>
</evidence>
<dbReference type="InterPro" id="IPR018039">
    <property type="entry name" value="IF_conserved"/>
</dbReference>
<comment type="catalytic activity">
    <reaction evidence="14 15">
        <text>Hydrolysis of proteins in presence of ATP.</text>
        <dbReference type="EC" id="3.4.21.53"/>
    </reaction>
</comment>
<dbReference type="InterPro" id="IPR008269">
    <property type="entry name" value="Lon_proteolytic"/>
</dbReference>
<evidence type="ECO:0000256" key="5">
    <source>
        <dbReference type="ARBA" id="ARBA00022801"/>
    </source>
</evidence>
<comment type="function">
    <text evidence="15">ATP-dependent serine protease that mediates the selective degradation of misfolded, unassembled or oxidatively damaged polypeptides as well as certain short-lived regulatory proteins in the mitochondrial matrix. May also have a chaperone function in the assembly of inner membrane protein complexes. Participates in the regulation of mitochondrial gene expression and in the maintenance of the integrity of the mitochondrial genome. Binds to mitochondrial DNA in a site-specific manner.</text>
</comment>
<keyword evidence="11 15" id="KW-0496">Mitochondrion</keyword>
<feature type="active site" evidence="15 16">
    <location>
        <position position="891"/>
    </location>
</feature>
<evidence type="ECO:0000259" key="23">
    <source>
        <dbReference type="PROSITE" id="PS51841"/>
    </source>
</evidence>
<dbReference type="GO" id="GO:0016887">
    <property type="term" value="F:ATP hydrolysis activity"/>
    <property type="evidence" value="ECO:0007669"/>
    <property type="project" value="UniProtKB-UniRule"/>
</dbReference>
<dbReference type="FunFam" id="1.20.58.1480:FF:000002">
    <property type="entry name" value="Lon protease homolog, mitochondrial"/>
    <property type="match status" value="1"/>
</dbReference>
<dbReference type="PROSITE" id="PS00226">
    <property type="entry name" value="IF_ROD_1"/>
    <property type="match status" value="1"/>
</dbReference>
<dbReference type="Pfam" id="PF22667">
    <property type="entry name" value="Lon_lid"/>
    <property type="match status" value="1"/>
</dbReference>
<evidence type="ECO:0000256" key="14">
    <source>
        <dbReference type="ARBA" id="ARBA00050665"/>
    </source>
</evidence>
<dbReference type="Proteomes" id="UP000504632">
    <property type="component" value="Chromosome 14"/>
</dbReference>
<dbReference type="FunCoup" id="A0A6J2WR59">
    <property type="interactions" value="1565"/>
</dbReference>
<dbReference type="RefSeq" id="XP_030647023.1">
    <property type="nucleotide sequence ID" value="XM_030791163.1"/>
</dbReference>
<dbReference type="GO" id="GO:0051131">
    <property type="term" value="P:chaperone-mediated protein complex assembly"/>
    <property type="evidence" value="ECO:0007669"/>
    <property type="project" value="UniProtKB-UniRule"/>
</dbReference>
<dbReference type="CDD" id="cd19500">
    <property type="entry name" value="RecA-like_Lon"/>
    <property type="match status" value="1"/>
</dbReference>
<organism evidence="25 26">
    <name type="scientific">Chanos chanos</name>
    <name type="common">Milkfish</name>
    <name type="synonym">Mugil chanos</name>
    <dbReference type="NCBI Taxonomy" id="29144"/>
    <lineage>
        <taxon>Eukaryota</taxon>
        <taxon>Metazoa</taxon>
        <taxon>Chordata</taxon>
        <taxon>Craniata</taxon>
        <taxon>Vertebrata</taxon>
        <taxon>Euteleostomi</taxon>
        <taxon>Actinopterygii</taxon>
        <taxon>Neopterygii</taxon>
        <taxon>Teleostei</taxon>
        <taxon>Ostariophysi</taxon>
        <taxon>Gonorynchiformes</taxon>
        <taxon>Chanidae</taxon>
        <taxon>Chanos</taxon>
    </lineage>
</organism>
<dbReference type="PROSITE" id="PS51786">
    <property type="entry name" value="LON_PROTEOLYTIC"/>
    <property type="match status" value="1"/>
</dbReference>
<dbReference type="PROSITE" id="PS01046">
    <property type="entry name" value="LON_SER"/>
    <property type="match status" value="1"/>
</dbReference>
<keyword evidence="3 15" id="KW-0547">Nucleotide-binding</keyword>
<keyword evidence="4 18" id="KW-0403">Intermediate filament</keyword>
<evidence type="ECO:0000313" key="26">
    <source>
        <dbReference type="RefSeq" id="XP_030647023.1"/>
    </source>
</evidence>
<evidence type="ECO:0000256" key="6">
    <source>
        <dbReference type="ARBA" id="ARBA00022825"/>
    </source>
</evidence>
<evidence type="ECO:0000256" key="20">
    <source>
        <dbReference type="SAM" id="MobiDB-lite"/>
    </source>
</evidence>
<keyword evidence="8" id="KW-0809">Transit peptide</keyword>
<dbReference type="InterPro" id="IPR039008">
    <property type="entry name" value="IF_rod_dom"/>
</dbReference>
<dbReference type="SUPFAM" id="SSF52540">
    <property type="entry name" value="P-loop containing nucleoside triphosphate hydrolases"/>
    <property type="match status" value="1"/>
</dbReference>
<dbReference type="OrthoDB" id="2411602at2759"/>
<feature type="binding site" evidence="15">
    <location>
        <begin position="558"/>
        <end position="565"/>
    </location>
    <ligand>
        <name>ATP</name>
        <dbReference type="ChEBI" id="CHEBI:30616"/>
    </ligand>
</feature>
<dbReference type="SMART" id="SM00464">
    <property type="entry name" value="LON"/>
    <property type="match status" value="1"/>
</dbReference>
<feature type="active site" evidence="15 16">
    <location>
        <position position="934"/>
    </location>
</feature>
<evidence type="ECO:0000256" key="17">
    <source>
        <dbReference type="RuleBase" id="RU000591"/>
    </source>
</evidence>
<comment type="similarity">
    <text evidence="15 16 17">Belongs to the peptidase S16 family.</text>
</comment>
<dbReference type="FunFam" id="3.40.50.300:FF:000021">
    <property type="entry name" value="Lon protease homolog"/>
    <property type="match status" value="1"/>
</dbReference>
<evidence type="ECO:0000256" key="13">
    <source>
        <dbReference type="ARBA" id="ARBA00024186"/>
    </source>
</evidence>
<dbReference type="InterPro" id="IPR015947">
    <property type="entry name" value="PUA-like_sf"/>
</dbReference>
<evidence type="ECO:0000256" key="12">
    <source>
        <dbReference type="ARBA" id="ARBA00023289"/>
    </source>
</evidence>
<evidence type="ECO:0000256" key="10">
    <source>
        <dbReference type="ARBA" id="ARBA00023125"/>
    </source>
</evidence>
<comment type="subunit">
    <text evidence="15">Homohexamer or homoheptamer. Organized in a ring with a central cavity.</text>
</comment>
<dbReference type="Gene3D" id="1.20.5.5270">
    <property type="match status" value="1"/>
</dbReference>
<dbReference type="AlphaFoldDB" id="A0A6J2WR59"/>
<dbReference type="PROSITE" id="PS51842">
    <property type="entry name" value="IF_ROD_2"/>
    <property type="match status" value="1"/>
</dbReference>
<dbReference type="Pfam" id="PF00932">
    <property type="entry name" value="LTD"/>
    <property type="match status" value="1"/>
</dbReference>
<dbReference type="FunFam" id="3.30.230.10:FF:000015">
    <property type="entry name" value="Lon protease homolog, mitochondrial"/>
    <property type="match status" value="1"/>
</dbReference>
<dbReference type="FunFam" id="1.10.8.60:FF:000043">
    <property type="entry name" value="Lon protease homolog, mitochondrial"/>
    <property type="match status" value="1"/>
</dbReference>
<dbReference type="InterPro" id="IPR027503">
    <property type="entry name" value="Lonm_euk"/>
</dbReference>
<dbReference type="HAMAP" id="MF_03120">
    <property type="entry name" value="lonm_euk"/>
    <property type="match status" value="1"/>
</dbReference>
<feature type="compositionally biased region" description="Basic and acidic residues" evidence="20">
    <location>
        <begin position="1230"/>
        <end position="1248"/>
    </location>
</feature>
<feature type="compositionally biased region" description="Basic residues" evidence="20">
    <location>
        <begin position="263"/>
        <end position="272"/>
    </location>
</feature>
<dbReference type="InterPro" id="IPR003111">
    <property type="entry name" value="Lon_prtase_N"/>
</dbReference>
<feature type="compositionally biased region" description="Acidic residues" evidence="20">
    <location>
        <begin position="242"/>
        <end position="255"/>
    </location>
</feature>
<dbReference type="InterPro" id="IPR054594">
    <property type="entry name" value="Lon_lid"/>
</dbReference>
<dbReference type="Gene3D" id="1.20.5.170">
    <property type="match status" value="1"/>
</dbReference>
<feature type="compositionally biased region" description="Acidic residues" evidence="20">
    <location>
        <begin position="1217"/>
        <end position="1229"/>
    </location>
</feature>
<evidence type="ECO:0000256" key="4">
    <source>
        <dbReference type="ARBA" id="ARBA00022754"/>
    </source>
</evidence>
<comment type="similarity">
    <text evidence="18">Belongs to the intermediate filament family.</text>
</comment>
<evidence type="ECO:0000256" key="2">
    <source>
        <dbReference type="ARBA" id="ARBA00022670"/>
    </source>
</evidence>
<dbReference type="FunFam" id="1.20.5.5270:FF:000001">
    <property type="entry name" value="Lon protease homolog, mitochondrial"/>
    <property type="match status" value="1"/>
</dbReference>
<dbReference type="GO" id="GO:0006515">
    <property type="term" value="P:protein quality control for misfolded or incompletely synthesized proteins"/>
    <property type="evidence" value="ECO:0007669"/>
    <property type="project" value="UniProtKB-UniRule"/>
</dbReference>
<keyword evidence="2 15" id="KW-0645">Protease</keyword>
<dbReference type="InParanoid" id="A0A6J2WR59"/>
<dbReference type="Gene3D" id="2.60.40.1260">
    <property type="entry name" value="Lamin Tail domain"/>
    <property type="match status" value="1"/>
</dbReference>
<dbReference type="SMART" id="SM00382">
    <property type="entry name" value="AAA"/>
    <property type="match status" value="1"/>
</dbReference>
<dbReference type="GO" id="GO:0005759">
    <property type="term" value="C:mitochondrial matrix"/>
    <property type="evidence" value="ECO:0007669"/>
    <property type="project" value="UniProtKB-SubCell"/>
</dbReference>
<dbReference type="Gene3D" id="1.10.8.60">
    <property type="match status" value="1"/>
</dbReference>
<evidence type="ECO:0000256" key="19">
    <source>
        <dbReference type="SAM" id="Coils"/>
    </source>
</evidence>
<keyword evidence="12" id="KW-0636">Prenylation</keyword>
<evidence type="ECO:0000259" key="22">
    <source>
        <dbReference type="PROSITE" id="PS51787"/>
    </source>
</evidence>
<dbReference type="PANTHER" id="PTHR43718">
    <property type="entry name" value="LON PROTEASE"/>
    <property type="match status" value="1"/>
</dbReference>
<dbReference type="InterPro" id="IPR008268">
    <property type="entry name" value="Peptidase_S16_AS"/>
</dbReference>
<keyword evidence="25" id="KW-1185">Reference proteome</keyword>
<dbReference type="SUPFAM" id="SSF88697">
    <property type="entry name" value="PUA domain-like"/>
    <property type="match status" value="1"/>
</dbReference>
<dbReference type="GO" id="GO:0070407">
    <property type="term" value="P:oxidation-dependent protein catabolic process"/>
    <property type="evidence" value="ECO:0007669"/>
    <property type="project" value="UniProtKB-UniRule"/>
</dbReference>
<dbReference type="InterPro" id="IPR001322">
    <property type="entry name" value="Lamin_tail_dom"/>
</dbReference>
<evidence type="ECO:0000259" key="24">
    <source>
        <dbReference type="PROSITE" id="PS51842"/>
    </source>
</evidence>
<accession>A0A6J2WR59</accession>
<keyword evidence="7 15" id="KW-0067">ATP-binding</keyword>
<dbReference type="GO" id="GO:0003697">
    <property type="term" value="F:single-stranded DNA binding"/>
    <property type="evidence" value="ECO:0007669"/>
    <property type="project" value="TreeGrafter"/>
</dbReference>
<evidence type="ECO:0000256" key="1">
    <source>
        <dbReference type="ARBA" id="ARBA00004305"/>
    </source>
</evidence>
<evidence type="ECO:0000256" key="16">
    <source>
        <dbReference type="PROSITE-ProRule" id="PRU01122"/>
    </source>
</evidence>
<dbReference type="GO" id="GO:0004176">
    <property type="term" value="F:ATP-dependent peptidase activity"/>
    <property type="evidence" value="ECO:0007669"/>
    <property type="project" value="UniProtKB-UniRule"/>
</dbReference>
<dbReference type="GO" id="GO:0004252">
    <property type="term" value="F:serine-type endopeptidase activity"/>
    <property type="evidence" value="ECO:0007669"/>
    <property type="project" value="UniProtKB-UniRule"/>
</dbReference>
<dbReference type="Gene3D" id="3.30.230.10">
    <property type="match status" value="1"/>
</dbReference>
<dbReference type="EC" id="3.4.21.53" evidence="15"/>
<evidence type="ECO:0000259" key="21">
    <source>
        <dbReference type="PROSITE" id="PS51786"/>
    </source>
</evidence>
<evidence type="ECO:0000256" key="15">
    <source>
        <dbReference type="HAMAP-Rule" id="MF_03120"/>
    </source>
</evidence>
<dbReference type="InterPro" id="IPR036415">
    <property type="entry name" value="Lamin_tail_dom_sf"/>
</dbReference>
<feature type="domain" description="IF rod" evidence="24">
    <location>
        <begin position="985"/>
        <end position="1052"/>
    </location>
</feature>
<dbReference type="Gene3D" id="3.40.50.300">
    <property type="entry name" value="P-loop containing nucleotide triphosphate hydrolases"/>
    <property type="match status" value="1"/>
</dbReference>
<feature type="compositionally biased region" description="Low complexity" evidence="20">
    <location>
        <begin position="1055"/>
        <end position="1076"/>
    </location>
</feature>
<dbReference type="GO" id="GO:0034599">
    <property type="term" value="P:cellular response to oxidative stress"/>
    <property type="evidence" value="ECO:0007669"/>
    <property type="project" value="UniProtKB-UniRule"/>
</dbReference>
<feature type="domain" description="Lon proteolytic" evidence="21">
    <location>
        <begin position="794"/>
        <end position="985"/>
    </location>
</feature>
<feature type="region of interest" description="Disordered" evidence="20">
    <location>
        <begin position="1050"/>
        <end position="1093"/>
    </location>
</feature>
<dbReference type="GO" id="GO:0005882">
    <property type="term" value="C:intermediate filament"/>
    <property type="evidence" value="ECO:0007669"/>
    <property type="project" value="UniProtKB-KW"/>
</dbReference>
<dbReference type="PRINTS" id="PR00830">
    <property type="entry name" value="ENDOLAPTASE"/>
</dbReference>
<keyword evidence="10 15" id="KW-0238">DNA-binding</keyword>
<feature type="region of interest" description="Disordered" evidence="20">
    <location>
        <begin position="240"/>
        <end position="281"/>
    </location>
</feature>
<dbReference type="InterPro" id="IPR020568">
    <property type="entry name" value="Ribosomal_Su5_D2-typ_SF"/>
</dbReference>
<dbReference type="InterPro" id="IPR003959">
    <property type="entry name" value="ATPase_AAA_core"/>
</dbReference>
<dbReference type="InterPro" id="IPR003593">
    <property type="entry name" value="AAA+_ATPase"/>
</dbReference>
<evidence type="ECO:0000256" key="9">
    <source>
        <dbReference type="ARBA" id="ARBA00023054"/>
    </source>
</evidence>
<keyword evidence="12" id="KW-0449">Lipoprotein</keyword>
<feature type="region of interest" description="Disordered" evidence="20">
    <location>
        <begin position="100"/>
        <end position="125"/>
    </location>
</feature>
<dbReference type="SUPFAM" id="SSF54211">
    <property type="entry name" value="Ribosomal protein S5 domain 2-like"/>
    <property type="match status" value="1"/>
</dbReference>
<feature type="region of interest" description="Disordered" evidence="20">
    <location>
        <begin position="1217"/>
        <end position="1248"/>
    </location>
</feature>
<dbReference type="GO" id="GO:0005524">
    <property type="term" value="F:ATP binding"/>
    <property type="evidence" value="ECO:0007669"/>
    <property type="project" value="UniProtKB-UniRule"/>
</dbReference>
<dbReference type="Gene3D" id="2.30.130.40">
    <property type="entry name" value="LON domain-like"/>
    <property type="match status" value="1"/>
</dbReference>
<dbReference type="Pfam" id="PF00004">
    <property type="entry name" value="AAA"/>
    <property type="match status" value="1"/>
</dbReference>
<keyword evidence="6 15" id="KW-0720">Serine protease</keyword>
<dbReference type="PROSITE" id="PS51841">
    <property type="entry name" value="LTD"/>
    <property type="match status" value="1"/>
</dbReference>
<proteinExistence type="inferred from homology"/>
<feature type="domain" description="Lon N-terminal" evidence="22">
    <location>
        <begin position="144"/>
        <end position="405"/>
    </location>
</feature>
<keyword evidence="9 19" id="KW-0175">Coiled coil</keyword>
<evidence type="ECO:0000256" key="7">
    <source>
        <dbReference type="ARBA" id="ARBA00022840"/>
    </source>
</evidence>
<dbReference type="InterPro" id="IPR027065">
    <property type="entry name" value="Lon_Prtase"/>
</dbReference>
<dbReference type="InterPro" id="IPR014721">
    <property type="entry name" value="Ribsml_uS5_D2-typ_fold_subgr"/>
</dbReference>
<dbReference type="GeneID" id="115827357"/>
<dbReference type="GO" id="GO:0007005">
    <property type="term" value="P:mitochondrion organization"/>
    <property type="evidence" value="ECO:0007669"/>
    <property type="project" value="TreeGrafter"/>
</dbReference>
<evidence type="ECO:0000256" key="11">
    <source>
        <dbReference type="ARBA" id="ARBA00023128"/>
    </source>
</evidence>
<dbReference type="PROSITE" id="PS51787">
    <property type="entry name" value="LON_N"/>
    <property type="match status" value="1"/>
</dbReference>
<dbReference type="GO" id="GO:0005652">
    <property type="term" value="C:nuclear lamina"/>
    <property type="evidence" value="ECO:0007669"/>
    <property type="project" value="UniProtKB-SubCell"/>
</dbReference>
<evidence type="ECO:0000256" key="8">
    <source>
        <dbReference type="ARBA" id="ARBA00022946"/>
    </source>
</evidence>
<dbReference type="FunFam" id="2.30.130.40:FF:000004">
    <property type="entry name" value="Lon protease homolog, mitochondrial"/>
    <property type="match status" value="1"/>
</dbReference>
<feature type="compositionally biased region" description="Gly residues" evidence="20">
    <location>
        <begin position="110"/>
        <end position="122"/>
    </location>
</feature>
<feature type="domain" description="LTD" evidence="23">
    <location>
        <begin position="1094"/>
        <end position="1211"/>
    </location>
</feature>
<dbReference type="NCBIfam" id="TIGR00763">
    <property type="entry name" value="lon"/>
    <property type="match status" value="1"/>
</dbReference>
<dbReference type="PANTHER" id="PTHR43718:SF2">
    <property type="entry name" value="LON PROTEASE HOMOLOG, MITOCHONDRIAL"/>
    <property type="match status" value="1"/>
</dbReference>
<sequence>MYKNYSTVFRVGTSNLLSRGALNRSGLMSNNSYSTCRKSSLCNGIFGNITPSMIGPRLTDFNRWARVAGVFAHGRELVGSGAFVSCDQRRFLFGNRGSGASGFSEDGSESGSGGDETGGDGGAYNAPQMTALTPMMVPEVFPNVPLIAVNRNPVFPRFIKIIEVKNKQLMDLLRRKVRLAQPYAGVFMKKDDNNESDVVESLDAIYHTGTFVQIHELQDLGDKLRMIVMGHRRIRITRQLDVEPDEPAEGFEPEGEQGTPNKAPRRKQKRSRKEPASLAEAMEEKVQEAEFVVEAVPLPNVSSDILMVEVDNVVHEDFQITEEVKALTAEIVKTIRDIIALNPLYRESVLQMMQAGQRVVDNPIYLSDMGAALTGAESHELQDVLEETNIPKRLYKALSLLKKEYELSKLQQRLGREVEEKIKQTHRKYLLQEQLKIIKKELGLEKEDKDAIEEKFRERLKDRVVPQHVMEVINEELNKLSLLDNHSSEFNVTRNYLDWLTSMPWGTNSVENLELSRAKEVLEEDHYGMEDVKKRILEFIAVSQLRGSTQGKILCFYGPPGVGKTSIARSIARALNREYFRFSVGGMTDVAEIKGHRRTYVGAMPGKIIQCLKKTKTENTLVLIDEVDKIGRGYQGDPSSALLELLDPEQNANFLDHYLDVPVDLSKVLFICTANVIDTIPEPLRDRMEMINVSGYVAQEKLAIAERYLVPQLRSLCGLDEQKSNISPEALNVLIRQYCRESGVRNLQKQVEKVFRKVAFRIVSGEATQVAVTEDNLQDYVGKPIFTVDRMYEVTPPGVVMGLAWTAMGGSTLFIETSLRRPRNSDAKEGPKEGSLEVTGQLGDVMKESAKIAYTFARSFLMKKQPDNDFLVSSHLHLHVPEGATPKDGPSAGCTIVTALLSLATNTPARQNVAMTGEVSLTGKILPVGGIKEKTIAAKRAGVTCIILPAENKKDFSDLAEYITEGLEVHFVEHYDQIYDIVFPIRELEEILSSERDKHRRQLDAKEREMAEMRDRMQQQLNEYQELLDVKLALDMEINAYRKLLEGEEDRLKLSPSPSSRVTVSRTTASSSSSRSSRAKRKRVEVEESSAASVQISQEAQATGGVSIEEIDLEGKCVTLKNNMDKDQSLGSWRLKRQNDNGDEISYKFSPKFLLKAGQTVSVWGSDAGVSHSPPTDLLWKSQSSWGTGNEIVTLLVNSDGDEVAKRTVTKNIVEVENGDDEDGDFGEEDLFHQQGDPKARSRECCVM</sequence>
<keyword evidence="5 15" id="KW-0378">Hydrolase</keyword>
<dbReference type="Gene3D" id="1.20.58.1480">
    <property type="match status" value="1"/>
</dbReference>
<dbReference type="InterPro" id="IPR004815">
    <property type="entry name" value="Lon_bac/euk-typ"/>
</dbReference>
<name>A0A6J2WR59_CHACN</name>
<gene>
    <name evidence="26" type="primary">LOC115827357</name>
    <name evidence="15" type="synonym">LONP1</name>
</gene>
<evidence type="ECO:0000256" key="18">
    <source>
        <dbReference type="RuleBase" id="RU000685"/>
    </source>
</evidence>
<feature type="coiled-coil region" evidence="19">
    <location>
        <begin position="989"/>
        <end position="1034"/>
    </location>
</feature>
<dbReference type="GO" id="GO:0043565">
    <property type="term" value="F:sequence-specific DNA binding"/>
    <property type="evidence" value="ECO:0007669"/>
    <property type="project" value="UniProtKB-UniRule"/>
</dbReference>